<dbReference type="InterPro" id="IPR018165">
    <property type="entry name" value="Ala-tRNA-synth_IIc_core"/>
</dbReference>
<keyword evidence="3" id="KW-0479">Metal-binding</keyword>
<sequence>MTVKLFYADPYLKEAVAKIEGIEVNGDNIRLKLDRTIFYPEGGGQPGDIGIIKGEGFRIDVRKVEGKEEIWHEGRIKGRLPQIGENVELELDWEWRYENMRQHTGQHILSAVLKKMYNSDTTGFQIFPDYNKIEINFDEELTWEHLLAAELEANEVVWSNVPVEVSEYDELPEEIRSSLRKALPKEVTGKIRIIKIDEVDLIPCGGTHVRNTGEVGFIKIVNFYKKARNIWRIEFVCGYRALIYLDKLLEDYWKSLSEMLNKNRPLFNRILEVKRELETLEEEKDKLRRETWKWKSKALLQSAENINGIRVVSIVEDASMKDAQAFVVYFVDKNPDTVALIVGRNYLIFAKNKEVKDIAMNELLKEVLNEVGGSGGGSEVLARGGGFREAPEEVLRIARALLKEKIKKS</sequence>
<dbReference type="GO" id="GO:0046872">
    <property type="term" value="F:metal ion binding"/>
    <property type="evidence" value="ECO:0007669"/>
    <property type="project" value="UniProtKB-KW"/>
</dbReference>
<evidence type="ECO:0000256" key="5">
    <source>
        <dbReference type="SAM" id="Coils"/>
    </source>
</evidence>
<dbReference type="Proteomes" id="UP001056425">
    <property type="component" value="Chromosome"/>
</dbReference>
<dbReference type="Pfam" id="PF07973">
    <property type="entry name" value="tRNA_SAD"/>
    <property type="match status" value="1"/>
</dbReference>
<evidence type="ECO:0000256" key="4">
    <source>
        <dbReference type="ARBA" id="ARBA00022833"/>
    </source>
</evidence>
<dbReference type="Pfam" id="PF01411">
    <property type="entry name" value="tRNA-synt_2c"/>
    <property type="match status" value="1"/>
</dbReference>
<dbReference type="SUPFAM" id="SSF50447">
    <property type="entry name" value="Translation proteins"/>
    <property type="match status" value="1"/>
</dbReference>
<proteinExistence type="predicted"/>
<dbReference type="Gene3D" id="2.40.30.130">
    <property type="match status" value="1"/>
</dbReference>
<accession>A0A9E7MA36</accession>
<dbReference type="AlphaFoldDB" id="A0A9E7MA36"/>
<comment type="subcellular location">
    <subcellularLocation>
        <location evidence="2">Cytoplasm</location>
    </subcellularLocation>
</comment>
<keyword evidence="4" id="KW-0862">Zinc</keyword>
<organism evidence="7 8">
    <name type="scientific">Thermococcus argininiproducens</name>
    <dbReference type="NCBI Taxonomy" id="2866384"/>
    <lineage>
        <taxon>Archaea</taxon>
        <taxon>Methanobacteriati</taxon>
        <taxon>Methanobacteriota</taxon>
        <taxon>Thermococci</taxon>
        <taxon>Thermococcales</taxon>
        <taxon>Thermococcaceae</taxon>
        <taxon>Thermococcus</taxon>
    </lineage>
</organism>
<dbReference type="SUPFAM" id="SSF55186">
    <property type="entry name" value="ThrRS/AlaRS common domain"/>
    <property type="match status" value="1"/>
</dbReference>
<dbReference type="PANTHER" id="PTHR43462">
    <property type="entry name" value="ALANYL-TRNA EDITING PROTEIN"/>
    <property type="match status" value="1"/>
</dbReference>
<dbReference type="Gene3D" id="3.30.980.10">
    <property type="entry name" value="Threonyl-trna Synthetase, Chain A, domain 2"/>
    <property type="match status" value="1"/>
</dbReference>
<dbReference type="PANTHER" id="PTHR43462:SF1">
    <property type="entry name" value="ALANYL-TRNA EDITING PROTEIN AARSD1"/>
    <property type="match status" value="1"/>
</dbReference>
<feature type="coiled-coil region" evidence="5">
    <location>
        <begin position="270"/>
        <end position="297"/>
    </location>
</feature>
<dbReference type="InterPro" id="IPR018163">
    <property type="entry name" value="Thr/Ala-tRNA-synth_IIc_edit"/>
</dbReference>
<dbReference type="InterPro" id="IPR012947">
    <property type="entry name" value="tRNA_SAD"/>
</dbReference>
<evidence type="ECO:0000256" key="1">
    <source>
        <dbReference type="ARBA" id="ARBA00001947"/>
    </source>
</evidence>
<dbReference type="KEGG" id="thei:K1720_01835"/>
<dbReference type="Gene3D" id="3.10.310.40">
    <property type="match status" value="1"/>
</dbReference>
<dbReference type="InterPro" id="IPR051335">
    <property type="entry name" value="Alanyl-tRNA_Editing_Enzymes"/>
</dbReference>
<dbReference type="EMBL" id="CP080572">
    <property type="protein sequence ID" value="USH00242.1"/>
    <property type="molecule type" value="Genomic_DNA"/>
</dbReference>
<keyword evidence="5" id="KW-0175">Coiled coil</keyword>
<evidence type="ECO:0000256" key="2">
    <source>
        <dbReference type="ARBA" id="ARBA00004496"/>
    </source>
</evidence>
<dbReference type="GO" id="GO:0006419">
    <property type="term" value="P:alanyl-tRNA aminoacylation"/>
    <property type="evidence" value="ECO:0007669"/>
    <property type="project" value="InterPro"/>
</dbReference>
<gene>
    <name evidence="7" type="ORF">K1720_01835</name>
</gene>
<dbReference type="SMART" id="SM00863">
    <property type="entry name" value="tRNA_SAD"/>
    <property type="match status" value="1"/>
</dbReference>
<dbReference type="RefSeq" id="WP_251949532.1">
    <property type="nucleotide sequence ID" value="NZ_CP080572.1"/>
</dbReference>
<reference evidence="7 8" key="1">
    <citation type="submission" date="2021-08" db="EMBL/GenBank/DDBJ databases">
        <title>Thermococcus onnuriiensis IOH2.</title>
        <authorList>
            <person name="Park Y.-J."/>
        </authorList>
    </citation>
    <scope>NUCLEOTIDE SEQUENCE [LARGE SCALE GENOMIC DNA]</scope>
    <source>
        <strain evidence="7 8">IOH2</strain>
    </source>
</reference>
<dbReference type="InterPro" id="IPR009000">
    <property type="entry name" value="Transl_B-barrel_sf"/>
</dbReference>
<dbReference type="GO" id="GO:0005524">
    <property type="term" value="F:ATP binding"/>
    <property type="evidence" value="ECO:0007669"/>
    <property type="project" value="InterPro"/>
</dbReference>
<protein>
    <submittedName>
        <fullName evidence="7">Alanyl-tRNA editing protein</fullName>
    </submittedName>
</protein>
<evidence type="ECO:0000256" key="3">
    <source>
        <dbReference type="ARBA" id="ARBA00022723"/>
    </source>
</evidence>
<name>A0A9E7MA36_9EURY</name>
<keyword evidence="8" id="KW-1185">Reference proteome</keyword>
<evidence type="ECO:0000313" key="7">
    <source>
        <dbReference type="EMBL" id="USH00242.1"/>
    </source>
</evidence>
<feature type="domain" description="Alanyl-transfer RNA synthetases family profile" evidence="6">
    <location>
        <begin position="1"/>
        <end position="247"/>
    </location>
</feature>
<dbReference type="InterPro" id="IPR018164">
    <property type="entry name" value="Ala-tRNA-synth_IIc_N"/>
</dbReference>
<evidence type="ECO:0000259" key="6">
    <source>
        <dbReference type="PROSITE" id="PS50860"/>
    </source>
</evidence>
<dbReference type="GeneID" id="72777044"/>
<evidence type="ECO:0000313" key="8">
    <source>
        <dbReference type="Proteomes" id="UP001056425"/>
    </source>
</evidence>
<comment type="cofactor">
    <cofactor evidence="1">
        <name>Zn(2+)</name>
        <dbReference type="ChEBI" id="CHEBI:29105"/>
    </cofactor>
</comment>
<dbReference type="GO" id="GO:0004813">
    <property type="term" value="F:alanine-tRNA ligase activity"/>
    <property type="evidence" value="ECO:0007669"/>
    <property type="project" value="InterPro"/>
</dbReference>
<dbReference type="PROSITE" id="PS50860">
    <property type="entry name" value="AA_TRNA_LIGASE_II_ALA"/>
    <property type="match status" value="1"/>
</dbReference>
<dbReference type="GO" id="GO:0003676">
    <property type="term" value="F:nucleic acid binding"/>
    <property type="evidence" value="ECO:0007669"/>
    <property type="project" value="InterPro"/>
</dbReference>
<dbReference type="GO" id="GO:0002161">
    <property type="term" value="F:aminoacyl-tRNA deacylase activity"/>
    <property type="evidence" value="ECO:0007669"/>
    <property type="project" value="UniProtKB-ARBA"/>
</dbReference>
<dbReference type="GO" id="GO:0005737">
    <property type="term" value="C:cytoplasm"/>
    <property type="evidence" value="ECO:0007669"/>
    <property type="project" value="UniProtKB-SubCell"/>
</dbReference>